<evidence type="ECO:0000313" key="1">
    <source>
        <dbReference type="EMBL" id="SHF42299.1"/>
    </source>
</evidence>
<dbReference type="InterPro" id="IPR011047">
    <property type="entry name" value="Quinoprotein_ADH-like_sf"/>
</dbReference>
<dbReference type="PANTHER" id="PTHR42754:SF1">
    <property type="entry name" value="LIPOPROTEIN"/>
    <property type="match status" value="1"/>
</dbReference>
<dbReference type="RefSeq" id="WP_072835764.1">
    <property type="nucleotide sequence ID" value="NZ_FQUU01000010.1"/>
</dbReference>
<dbReference type="Proteomes" id="UP000184048">
    <property type="component" value="Unassembled WGS sequence"/>
</dbReference>
<dbReference type="EMBL" id="FQUU01000010">
    <property type="protein sequence ID" value="SHF42299.1"/>
    <property type="molecule type" value="Genomic_DNA"/>
</dbReference>
<sequence>MTHREKKSILGGTASDAAFSIAETSDGGYIMAGQTASKEGDVSNNHGNTDAWVVKLDRTGNKQWQKTFGGTGSEGSQSIIETSEGGYIMAGWTNSNDGDITGYHVGWGMNIGNIDGWVVRLNKDGNLLWNKAFGGSSSDRINSIIQGMDNSYTIAGDTRSNYDGDVGANHGDDDAWTVNIDKEGKILWQKTLGGSDGDMAYFITPTRDGGYVLAGFTSSNDGDVSGNHGGEDAWVVKLDQRGNKQWQRTLGGSSGDIARAVFQRANGSYVMVGSTGSNDGDVIGQLHAGGAWIVTMKDH</sequence>
<dbReference type="STRING" id="1121884.SAMN02745131_02600"/>
<reference evidence="1 2" key="1">
    <citation type="submission" date="2016-11" db="EMBL/GenBank/DDBJ databases">
        <authorList>
            <person name="Jaros S."/>
            <person name="Januszkiewicz K."/>
            <person name="Wedrychowicz H."/>
        </authorList>
    </citation>
    <scope>NUCLEOTIDE SEQUENCE [LARGE SCALE GENOMIC DNA]</scope>
    <source>
        <strain evidence="1 2">DSM 18119</strain>
    </source>
</reference>
<dbReference type="OrthoDB" id="9811934at2"/>
<gene>
    <name evidence="1" type="ORF">SAMN02745131_02600</name>
</gene>
<dbReference type="SUPFAM" id="SSF50998">
    <property type="entry name" value="Quinoprotein alcohol dehydrogenase-like"/>
    <property type="match status" value="1"/>
</dbReference>
<keyword evidence="2" id="KW-1185">Reference proteome</keyword>
<dbReference type="PANTHER" id="PTHR42754">
    <property type="entry name" value="ENDOGLUCANASE"/>
    <property type="match status" value="1"/>
</dbReference>
<protein>
    <submittedName>
        <fullName evidence="1">Uncharacterized protein</fullName>
    </submittedName>
</protein>
<accession>A0A1M5BIR4</accession>
<organism evidence="1 2">
    <name type="scientific">Flavisolibacter ginsengisoli DSM 18119</name>
    <dbReference type="NCBI Taxonomy" id="1121884"/>
    <lineage>
        <taxon>Bacteria</taxon>
        <taxon>Pseudomonadati</taxon>
        <taxon>Bacteroidota</taxon>
        <taxon>Chitinophagia</taxon>
        <taxon>Chitinophagales</taxon>
        <taxon>Chitinophagaceae</taxon>
        <taxon>Flavisolibacter</taxon>
    </lineage>
</organism>
<dbReference type="AlphaFoldDB" id="A0A1M5BIR4"/>
<name>A0A1M5BIR4_9BACT</name>
<proteinExistence type="predicted"/>
<evidence type="ECO:0000313" key="2">
    <source>
        <dbReference type="Proteomes" id="UP000184048"/>
    </source>
</evidence>